<evidence type="ECO:0000256" key="5">
    <source>
        <dbReference type="SAM" id="MobiDB-lite"/>
    </source>
</evidence>
<keyword evidence="4" id="KW-0539">Nucleus</keyword>
<evidence type="ECO:0000256" key="2">
    <source>
        <dbReference type="ARBA" id="ARBA00022664"/>
    </source>
</evidence>
<sequence>MDNIIEQQRYWHELADRLLDGIVEEKLVTGKTLRDKVNSNYRLHVLTNRYLKTVRLLKESYADVDGIRKKVIKEFAGPNEISIFYSKLRAIKNYHKKNPNLIHIPLSAEFEAIKKQRENQDEDVINLVTFSDVEGYGRYLDLNDIFNTYLNIKGIAKIDYVTYLTIFDRLFDIPKEKKFNVSYKNYLNKLLDYLVEFSGRIDPNKDLVVEYGQIRKHFLQSWSDGTFKGWQKEATTALTKAGAYLDLTPFSSWQELTPLGLGRLKSALQHLGCKIGGSLEERAQRLFHTKNKDVTQLDKSFFTTKSNGKSNNTEANFELAWLECKLYHLFDYLTEQRKNTRENTERKQARTAQELIDEESDDEASESEQEVETFDSVPYNPKNLPLGWDGKPIPYWLYKLHGLNIHYTCEICGDASYRGPKAFSMHFSDWRHSAGMRILGIPNSPHFANIVKIKDALMLWETICQTKDKDKWIPEDEEEFEDSRGNVINNKTYHDLKRQGLV</sequence>
<dbReference type="Pfam" id="PF11931">
    <property type="entry name" value="SF3a60_Prp9_C"/>
    <property type="match status" value="1"/>
</dbReference>
<dbReference type="Pfam" id="PF16837">
    <property type="entry name" value="SF3A3"/>
    <property type="match status" value="1"/>
</dbReference>
<dbReference type="InterPro" id="IPR051421">
    <property type="entry name" value="RNA_Proc_DNA_Dmg_Regulator"/>
</dbReference>
<evidence type="ECO:0000256" key="1">
    <source>
        <dbReference type="ARBA" id="ARBA00004123"/>
    </source>
</evidence>
<proteinExistence type="predicted"/>
<feature type="domain" description="SDE2/SF3A3 SAP" evidence="8">
    <location>
        <begin position="226"/>
        <end position="303"/>
    </location>
</feature>
<comment type="subcellular location">
    <subcellularLocation>
        <location evidence="1">Nucleus</location>
    </subcellularLocation>
</comment>
<dbReference type="Proteomes" id="UP000078046">
    <property type="component" value="Unassembled WGS sequence"/>
</dbReference>
<feature type="compositionally biased region" description="Acidic residues" evidence="5">
    <location>
        <begin position="355"/>
        <end position="373"/>
    </location>
</feature>
<dbReference type="PANTHER" id="PTHR12786">
    <property type="entry name" value="SPLICING FACTOR SF3A-RELATED"/>
    <property type="match status" value="1"/>
</dbReference>
<protein>
    <submittedName>
        <fullName evidence="10">Spliceosome-associated protein 61</fullName>
    </submittedName>
</protein>
<evidence type="ECO:0000259" key="6">
    <source>
        <dbReference type="Pfam" id="PF11931"/>
    </source>
</evidence>
<evidence type="ECO:0000259" key="9">
    <source>
        <dbReference type="Pfam" id="PF16837"/>
    </source>
</evidence>
<dbReference type="GO" id="GO:0005681">
    <property type="term" value="C:spliceosomal complex"/>
    <property type="evidence" value="ECO:0007669"/>
    <property type="project" value="InterPro"/>
</dbReference>
<feature type="compositionally biased region" description="Basic and acidic residues" evidence="5">
    <location>
        <begin position="338"/>
        <end position="348"/>
    </location>
</feature>
<evidence type="ECO:0000313" key="11">
    <source>
        <dbReference type="Proteomes" id="UP000078046"/>
    </source>
</evidence>
<dbReference type="PANTHER" id="PTHR12786:SF2">
    <property type="entry name" value="SPLICING FACTOR 3A SUBUNIT 3"/>
    <property type="match status" value="1"/>
</dbReference>
<dbReference type="InterPro" id="IPR025086">
    <property type="entry name" value="SDE2/SF3A3_SAP"/>
</dbReference>
<dbReference type="AlphaFoldDB" id="A0A177BBS3"/>
<feature type="domain" description="Splicing factor SF3a60 /Prp9 subunit C-terminal" evidence="6">
    <location>
        <begin position="383"/>
        <end position="502"/>
    </location>
</feature>
<evidence type="ECO:0000259" key="8">
    <source>
        <dbReference type="Pfam" id="PF13297"/>
    </source>
</evidence>
<dbReference type="GO" id="GO:0000398">
    <property type="term" value="P:mRNA splicing, via spliceosome"/>
    <property type="evidence" value="ECO:0007669"/>
    <property type="project" value="InterPro"/>
</dbReference>
<evidence type="ECO:0000259" key="7">
    <source>
        <dbReference type="Pfam" id="PF12108"/>
    </source>
</evidence>
<dbReference type="EMBL" id="LWCA01000031">
    <property type="protein sequence ID" value="OAF71696.1"/>
    <property type="molecule type" value="Genomic_DNA"/>
</dbReference>
<dbReference type="Pfam" id="PF13297">
    <property type="entry name" value="SDE2_2C"/>
    <property type="match status" value="1"/>
</dbReference>
<keyword evidence="11" id="KW-1185">Reference proteome</keyword>
<dbReference type="OrthoDB" id="2160351at2759"/>
<evidence type="ECO:0000256" key="3">
    <source>
        <dbReference type="ARBA" id="ARBA00023187"/>
    </source>
</evidence>
<evidence type="ECO:0000313" key="10">
    <source>
        <dbReference type="EMBL" id="OAF71696.1"/>
    </source>
</evidence>
<keyword evidence="2" id="KW-0507">mRNA processing</keyword>
<dbReference type="InterPro" id="IPR031774">
    <property type="entry name" value="SF3A3_dom"/>
</dbReference>
<reference evidence="10 11" key="1">
    <citation type="submission" date="2016-04" db="EMBL/GenBank/DDBJ databases">
        <title>The genome of Intoshia linei affirms orthonectids as highly simplified spiralians.</title>
        <authorList>
            <person name="Mikhailov K.V."/>
            <person name="Slusarev G.S."/>
            <person name="Nikitin M.A."/>
            <person name="Logacheva M.D."/>
            <person name="Penin A."/>
            <person name="Aleoshin V."/>
            <person name="Panchin Y.V."/>
        </authorList>
    </citation>
    <scope>NUCLEOTIDE SEQUENCE [LARGE SCALE GENOMIC DNA]</scope>
    <source>
        <strain evidence="10">Intl2013</strain>
        <tissue evidence="10">Whole animal</tissue>
    </source>
</reference>
<feature type="domain" description="SF3A3" evidence="9">
    <location>
        <begin position="130"/>
        <end position="178"/>
    </location>
</feature>
<dbReference type="InterPro" id="IPR024598">
    <property type="entry name" value="SF3a60/Prp9_C"/>
</dbReference>
<evidence type="ECO:0000256" key="4">
    <source>
        <dbReference type="ARBA" id="ARBA00023242"/>
    </source>
</evidence>
<feature type="domain" description="Splicing factor SF3a60 binding" evidence="7">
    <location>
        <begin position="77"/>
        <end position="100"/>
    </location>
</feature>
<gene>
    <name evidence="10" type="ORF">A3Q56_00532</name>
</gene>
<feature type="region of interest" description="Disordered" evidence="5">
    <location>
        <begin position="338"/>
        <end position="376"/>
    </location>
</feature>
<keyword evidence="3" id="KW-0508">mRNA splicing</keyword>
<dbReference type="InterPro" id="IPR021966">
    <property type="entry name" value="SF3a60_bindingd"/>
</dbReference>
<dbReference type="Pfam" id="PF12108">
    <property type="entry name" value="SF3a60_bindingd"/>
    <property type="match status" value="1"/>
</dbReference>
<name>A0A177BBS3_9BILA</name>
<dbReference type="GO" id="GO:0003723">
    <property type="term" value="F:RNA binding"/>
    <property type="evidence" value="ECO:0007669"/>
    <property type="project" value="InterPro"/>
</dbReference>
<comment type="caution">
    <text evidence="10">The sequence shown here is derived from an EMBL/GenBank/DDBJ whole genome shotgun (WGS) entry which is preliminary data.</text>
</comment>
<organism evidence="10 11">
    <name type="scientific">Intoshia linei</name>
    <dbReference type="NCBI Taxonomy" id="1819745"/>
    <lineage>
        <taxon>Eukaryota</taxon>
        <taxon>Metazoa</taxon>
        <taxon>Spiralia</taxon>
        <taxon>Lophotrochozoa</taxon>
        <taxon>Mesozoa</taxon>
        <taxon>Orthonectida</taxon>
        <taxon>Rhopaluridae</taxon>
        <taxon>Intoshia</taxon>
    </lineage>
</organism>
<accession>A0A177BBS3</accession>